<dbReference type="Proteomes" id="UP000054988">
    <property type="component" value="Unassembled WGS sequence"/>
</dbReference>
<dbReference type="EMBL" id="LATX01001784">
    <property type="protein sequence ID" value="KTB38078.1"/>
    <property type="molecule type" value="Genomic_DNA"/>
</dbReference>
<name>A0A0W0FP08_MONRR</name>
<accession>A0A0W0FP08</accession>
<protein>
    <submittedName>
        <fullName evidence="1">Uncharacterized protein</fullName>
    </submittedName>
</protein>
<proteinExistence type="predicted"/>
<reference evidence="1 2" key="1">
    <citation type="submission" date="2015-12" db="EMBL/GenBank/DDBJ databases">
        <title>Draft genome sequence of Moniliophthora roreri, the causal agent of frosty pod rot of cacao.</title>
        <authorList>
            <person name="Aime M.C."/>
            <person name="Diaz-Valderrama J.R."/>
            <person name="Kijpornyongpan T."/>
            <person name="Phillips-Mora W."/>
        </authorList>
    </citation>
    <scope>NUCLEOTIDE SEQUENCE [LARGE SCALE GENOMIC DNA]</scope>
    <source>
        <strain evidence="1 2">MCA 2952</strain>
    </source>
</reference>
<evidence type="ECO:0000313" key="2">
    <source>
        <dbReference type="Proteomes" id="UP000054988"/>
    </source>
</evidence>
<evidence type="ECO:0000313" key="1">
    <source>
        <dbReference type="EMBL" id="KTB38078.1"/>
    </source>
</evidence>
<sequence length="325" mass="36652">MSAVLGRWDLTMWRDITASDVDDRFNHPITILSSYAPRPAIGDPFLQHSKGIALLFVQQSWMTMSQNAGTFTGTDTSQLFNFLELEQPELQCYTGLRFVIPSPVADALWMHEIFTIRKQSLKLLRLSRESWAPNPGCDEIRHKWEQQTFVRAVTRHIARTDRTSVLLTTARGQAFIRFIQNELIARQLYEDVFIVYKWPKAVQRIRGVGGLPAPFDTEQCAEINDEEIELGILFQDAIEGDDEAVLPAKRSASACRSDKEDVTSVGLAQQSNDIVSPSDYVDVDRFGSERINLDSRNASSPGIMNIKEGHMKGIEGRVHDDPNAV</sequence>
<comment type="caution">
    <text evidence="1">The sequence shown here is derived from an EMBL/GenBank/DDBJ whole genome shotgun (WGS) entry which is preliminary data.</text>
</comment>
<gene>
    <name evidence="1" type="ORF">WG66_9354</name>
</gene>
<dbReference type="AlphaFoldDB" id="A0A0W0FP08"/>
<organism evidence="1 2">
    <name type="scientific">Moniliophthora roreri</name>
    <name type="common">Frosty pod rot fungus</name>
    <name type="synonym">Monilia roreri</name>
    <dbReference type="NCBI Taxonomy" id="221103"/>
    <lineage>
        <taxon>Eukaryota</taxon>
        <taxon>Fungi</taxon>
        <taxon>Dikarya</taxon>
        <taxon>Basidiomycota</taxon>
        <taxon>Agaricomycotina</taxon>
        <taxon>Agaricomycetes</taxon>
        <taxon>Agaricomycetidae</taxon>
        <taxon>Agaricales</taxon>
        <taxon>Marasmiineae</taxon>
        <taxon>Marasmiaceae</taxon>
        <taxon>Moniliophthora</taxon>
    </lineage>
</organism>